<proteinExistence type="predicted"/>
<dbReference type="EMBL" id="MF405918">
    <property type="protein sequence ID" value="QKU33551.1"/>
    <property type="molecule type" value="Genomic_DNA"/>
</dbReference>
<reference evidence="1" key="1">
    <citation type="submission" date="2017-06" db="EMBL/GenBank/DDBJ databases">
        <authorList>
            <person name="Assis F.L."/>
            <person name="Abrahao J.S."/>
            <person name="Silva L."/>
            <person name="Khalil J.B."/>
            <person name="Rodrigues R."/>
            <person name="Silva L.S."/>
            <person name="Boratto P."/>
            <person name="Andrade M."/>
            <person name="Kroon E.G."/>
            <person name="Ribeiro B."/>
            <person name="Bergier I."/>
            <person name="Seligmann H."/>
            <person name="Ghigo E."/>
            <person name="Colson P."/>
            <person name="Levasseur A."/>
            <person name="Raoult D."/>
            <person name="Scola B.L."/>
        </authorList>
    </citation>
    <scope>NUCLEOTIDE SEQUENCE</scope>
    <source>
        <strain evidence="1">Deep ocean</strain>
    </source>
</reference>
<evidence type="ECO:0000313" key="1">
    <source>
        <dbReference type="EMBL" id="QKU33551.1"/>
    </source>
</evidence>
<reference evidence="1" key="2">
    <citation type="journal article" date="2018" name="Nat. Commun.">
        <title>Tailed giant Tupanvirus possesses the most complete translational apparatus of the known virosphere.</title>
        <authorList>
            <person name="Abrahao J."/>
            <person name="Silva L."/>
            <person name="Silva L.S."/>
            <person name="Khalil J.Y.B."/>
            <person name="Rodrigues R."/>
            <person name="Arantes T."/>
            <person name="Assis F."/>
            <person name="Boratto P."/>
            <person name="Andrade M."/>
            <person name="Kroon E.G."/>
            <person name="Ribeiro B."/>
            <person name="Bergier I."/>
            <person name="Seligmann H."/>
            <person name="Ghigo E."/>
            <person name="Colson P."/>
            <person name="Levasseur A."/>
            <person name="Kroemer G."/>
            <person name="Raoult D."/>
            <person name="La Scola B."/>
        </authorList>
    </citation>
    <scope>NUCLEOTIDE SEQUENCE [LARGE SCALE GENOMIC DNA]</scope>
    <source>
        <strain evidence="1">Deep ocean</strain>
    </source>
</reference>
<organism evidence="1">
    <name type="scientific">Tupanvirus deep ocean</name>
    <dbReference type="NCBI Taxonomy" id="2126984"/>
    <lineage>
        <taxon>Viruses</taxon>
        <taxon>Varidnaviria</taxon>
        <taxon>Bamfordvirae</taxon>
        <taxon>Nucleocytoviricota</taxon>
        <taxon>Megaviricetes</taxon>
        <taxon>Imitervirales</taxon>
        <taxon>Mimiviridae</taxon>
        <taxon>Megamimivirinae</taxon>
        <taxon>Tupanvirus</taxon>
        <taxon>Tupanvirus altamarinense</taxon>
    </lineage>
</organism>
<dbReference type="GeneID" id="80516661"/>
<sequence length="43" mass="4824">MSEFLIVTKEVKSALAEQYSLNDIGLAMSDDYFNNQGIILVLE</sequence>
<protein>
    <submittedName>
        <fullName evidence="1">Putative ORFan</fullName>
    </submittedName>
</protein>
<dbReference type="KEGG" id="vg:80516661"/>
<accession>A0A6N1NUZ0</accession>
<dbReference type="RefSeq" id="YP_010780154.1">
    <property type="nucleotide sequence ID" value="NC_075038.1"/>
</dbReference>
<name>A0A6N1NUZ0_9VIRU</name>